<dbReference type="STRING" id="1646377.BS640_18745"/>
<name>A0A1X0WB12_9GAMM</name>
<evidence type="ECO:0000313" key="1">
    <source>
        <dbReference type="EMBL" id="ORJ23941.1"/>
    </source>
</evidence>
<accession>A0A1X0WB12</accession>
<proteinExistence type="predicted"/>
<dbReference type="RefSeq" id="WP_084913100.1">
    <property type="nucleotide sequence ID" value="NZ_MRWE01000038.1"/>
</dbReference>
<evidence type="ECO:0000313" key="2">
    <source>
        <dbReference type="Proteomes" id="UP000192536"/>
    </source>
</evidence>
<gene>
    <name evidence="1" type="ORF">BS640_18745</name>
</gene>
<organism evidence="1 2">
    <name type="scientific">Rouxiella badensis</name>
    <dbReference type="NCBI Taxonomy" id="1646377"/>
    <lineage>
        <taxon>Bacteria</taxon>
        <taxon>Pseudomonadati</taxon>
        <taxon>Pseudomonadota</taxon>
        <taxon>Gammaproteobacteria</taxon>
        <taxon>Enterobacterales</taxon>
        <taxon>Yersiniaceae</taxon>
        <taxon>Rouxiella</taxon>
    </lineage>
</organism>
<dbReference type="EMBL" id="MRWE01000038">
    <property type="protein sequence ID" value="ORJ23941.1"/>
    <property type="molecule type" value="Genomic_DNA"/>
</dbReference>
<sequence>MSIFDWLKAELTEKETDVSDTDTTAAADATIAATSTVSTDTAVASGVVDAANSSTTSAAATDVTASDASSAAASDAATSTTTAVAASPVAASSATAVASTASSIDADEDADNGKVAAQDALVDDIDPFLEKLKGLLEFAGHELGHVWYEAVDFAKKLA</sequence>
<reference evidence="1 2" key="1">
    <citation type="journal article" date="2017" name="Int. J. Syst. Evol. Microbiol.">
        <title>Rouxiella badensis sp. nov. and Rouxiella silvae sp. nov. isolated from peat bog soil in Germany and emendation of the genus description.</title>
        <authorList>
            <person name="Le Fleche-Mateos A."/>
            <person name="Kugler J.H."/>
            <person name="Hansen S.H."/>
            <person name="Syldatk C."/>
            <person name="Hausmann R."/>
            <person name="Lomprez F."/>
            <person name="Vandenbogaert M."/>
            <person name="Manuguerra J.C."/>
            <person name="Grimont P.A."/>
        </authorList>
    </citation>
    <scope>NUCLEOTIDE SEQUENCE [LARGE SCALE GENOMIC DNA]</scope>
    <source>
        <strain evidence="1 2">DSM 100043</strain>
    </source>
</reference>
<dbReference type="Proteomes" id="UP000192536">
    <property type="component" value="Unassembled WGS sequence"/>
</dbReference>
<protein>
    <submittedName>
        <fullName evidence="1">Uncharacterized protein</fullName>
    </submittedName>
</protein>
<dbReference type="AlphaFoldDB" id="A0A1X0WB12"/>
<comment type="caution">
    <text evidence="1">The sequence shown here is derived from an EMBL/GenBank/DDBJ whole genome shotgun (WGS) entry which is preliminary data.</text>
</comment>
<keyword evidence="2" id="KW-1185">Reference proteome</keyword>